<name>H8L382_FRAAD</name>
<evidence type="ECO:0000256" key="8">
    <source>
        <dbReference type="ARBA" id="ARBA00022692"/>
    </source>
</evidence>
<dbReference type="AlphaFoldDB" id="H8L382"/>
<gene>
    <name evidence="14" type="ordered locus">Fraau_1057</name>
</gene>
<evidence type="ECO:0000256" key="4">
    <source>
        <dbReference type="ARBA" id="ARBA00016452"/>
    </source>
</evidence>
<feature type="transmembrane region" description="Helical" evidence="13">
    <location>
        <begin position="174"/>
        <end position="197"/>
    </location>
</feature>
<dbReference type="GO" id="GO:0017004">
    <property type="term" value="P:cytochrome complex assembly"/>
    <property type="evidence" value="ECO:0007669"/>
    <property type="project" value="UniProtKB-KW"/>
</dbReference>
<comment type="subcellular location">
    <subcellularLocation>
        <location evidence="2">Cell inner membrane</location>
        <topology evidence="2">Multi-pass membrane protein</topology>
    </subcellularLocation>
</comment>
<evidence type="ECO:0000256" key="5">
    <source>
        <dbReference type="ARBA" id="ARBA00022448"/>
    </source>
</evidence>
<keyword evidence="5 12" id="KW-0813">Transport</keyword>
<dbReference type="NCBIfam" id="TIGR01190">
    <property type="entry name" value="ccmB"/>
    <property type="match status" value="1"/>
</dbReference>
<evidence type="ECO:0000256" key="6">
    <source>
        <dbReference type="ARBA" id="ARBA00022475"/>
    </source>
</evidence>
<dbReference type="Proteomes" id="UP000005234">
    <property type="component" value="Chromosome"/>
</dbReference>
<dbReference type="PRINTS" id="PR01414">
    <property type="entry name" value="CCMBBIOGNSIS"/>
</dbReference>
<comment type="function">
    <text evidence="1 12">Required for the export of heme to the periplasm for the biogenesis of c-type cytochromes.</text>
</comment>
<dbReference type="PANTHER" id="PTHR30070:SF1">
    <property type="entry name" value="CYTOCHROME C BIOGENESIS B-RELATED"/>
    <property type="match status" value="1"/>
</dbReference>
<dbReference type="InterPro" id="IPR026031">
    <property type="entry name" value="Cyt_c_CcmB_bac"/>
</dbReference>
<keyword evidence="11 12" id="KW-0472">Membrane</keyword>
<keyword evidence="8 13" id="KW-0812">Transmembrane</keyword>
<dbReference type="eggNOG" id="COG2386">
    <property type="taxonomic scope" value="Bacteria"/>
</dbReference>
<feature type="transmembrane region" description="Helical" evidence="13">
    <location>
        <begin position="209"/>
        <end position="233"/>
    </location>
</feature>
<proteinExistence type="inferred from homology"/>
<keyword evidence="10 13" id="KW-1133">Transmembrane helix</keyword>
<dbReference type="RefSeq" id="WP_014402524.1">
    <property type="nucleotide sequence ID" value="NC_017033.1"/>
</dbReference>
<dbReference type="PANTHER" id="PTHR30070">
    <property type="entry name" value="HEME EXPORTER PROTEIN B"/>
    <property type="match status" value="1"/>
</dbReference>
<reference evidence="14" key="1">
    <citation type="submission" date="2012-02" db="EMBL/GenBank/DDBJ databases">
        <title>The complete genome of Frateuria aurantia DSM 6220.</title>
        <authorList>
            <consortium name="US DOE Joint Genome Institute (JGI-PGF)"/>
            <person name="Lucas S."/>
            <person name="Copeland A."/>
            <person name="Lapidus A."/>
            <person name="Glavina del Rio T."/>
            <person name="Dalin E."/>
            <person name="Tice H."/>
            <person name="Bruce D."/>
            <person name="Goodwin L."/>
            <person name="Pitluck S."/>
            <person name="Peters L."/>
            <person name="Ovchinnikova G."/>
            <person name="Teshima H."/>
            <person name="Kyrpides N."/>
            <person name="Mavromatis K."/>
            <person name="Ivanova N."/>
            <person name="Brettin T."/>
            <person name="Detter J.C."/>
            <person name="Han C."/>
            <person name="Larimer F."/>
            <person name="Land M."/>
            <person name="Hauser L."/>
            <person name="Markowitz V."/>
            <person name="Cheng J.-F."/>
            <person name="Hugenholtz P."/>
            <person name="Woyke T."/>
            <person name="Wu D."/>
            <person name="Brambilla E."/>
            <person name="Klenk H.-P."/>
            <person name="Eisen J.A."/>
        </authorList>
    </citation>
    <scope>NUCLEOTIDE SEQUENCE</scope>
    <source>
        <strain evidence="14">DSM 6220</strain>
    </source>
</reference>
<evidence type="ECO:0000256" key="7">
    <source>
        <dbReference type="ARBA" id="ARBA00022519"/>
    </source>
</evidence>
<feature type="transmembrane region" description="Helical" evidence="13">
    <location>
        <begin position="139"/>
        <end position="162"/>
    </location>
</feature>
<evidence type="ECO:0000256" key="3">
    <source>
        <dbReference type="ARBA" id="ARBA00010544"/>
    </source>
</evidence>
<dbReference type="KEGG" id="fau:Fraau_1057"/>
<dbReference type="Pfam" id="PF03379">
    <property type="entry name" value="CcmB"/>
    <property type="match status" value="1"/>
</dbReference>
<dbReference type="InterPro" id="IPR003544">
    <property type="entry name" value="Cyt_c_biogenesis_CcmB"/>
</dbReference>
<evidence type="ECO:0000256" key="13">
    <source>
        <dbReference type="SAM" id="Phobius"/>
    </source>
</evidence>
<feature type="transmembrane region" description="Helical" evidence="13">
    <location>
        <begin position="59"/>
        <end position="80"/>
    </location>
</feature>
<evidence type="ECO:0000313" key="14">
    <source>
        <dbReference type="EMBL" id="AFC85518.1"/>
    </source>
</evidence>
<keyword evidence="6 12" id="KW-1003">Cell membrane</keyword>
<dbReference type="GO" id="GO:0015232">
    <property type="term" value="F:heme transmembrane transporter activity"/>
    <property type="evidence" value="ECO:0007669"/>
    <property type="project" value="InterPro"/>
</dbReference>
<evidence type="ECO:0000256" key="1">
    <source>
        <dbReference type="ARBA" id="ARBA00002442"/>
    </source>
</evidence>
<comment type="similarity">
    <text evidence="3 12">Belongs to the CcmB/CycW/HelB family.</text>
</comment>
<evidence type="ECO:0000256" key="12">
    <source>
        <dbReference type="PIRNR" id="PIRNR002764"/>
    </source>
</evidence>
<evidence type="ECO:0000313" key="15">
    <source>
        <dbReference type="Proteomes" id="UP000005234"/>
    </source>
</evidence>
<keyword evidence="15" id="KW-1185">Reference proteome</keyword>
<protein>
    <recommendedName>
        <fullName evidence="4 12">Heme exporter protein B</fullName>
    </recommendedName>
</protein>
<evidence type="ECO:0000256" key="2">
    <source>
        <dbReference type="ARBA" id="ARBA00004429"/>
    </source>
</evidence>
<evidence type="ECO:0000256" key="10">
    <source>
        <dbReference type="ARBA" id="ARBA00022989"/>
    </source>
</evidence>
<keyword evidence="9 12" id="KW-0201">Cytochrome c-type biogenesis</keyword>
<dbReference type="GO" id="GO:0005886">
    <property type="term" value="C:plasma membrane"/>
    <property type="evidence" value="ECO:0007669"/>
    <property type="project" value="UniProtKB-SubCell"/>
</dbReference>
<keyword evidence="7 12" id="KW-0997">Cell inner membrane</keyword>
<dbReference type="PIRSF" id="PIRSF002764">
    <property type="entry name" value="CcmB"/>
    <property type="match status" value="1"/>
</dbReference>
<dbReference type="HOGENOM" id="CLU_079069_1_0_6"/>
<organism evidence="14 15">
    <name type="scientific">Frateuria aurantia (strain ATCC 33424 / DSM 6220 / KCTC 2777 / LMG 1558 / NBRC 3245 / NCIMB 13370)</name>
    <name type="common">Acetobacter aurantius</name>
    <dbReference type="NCBI Taxonomy" id="767434"/>
    <lineage>
        <taxon>Bacteria</taxon>
        <taxon>Pseudomonadati</taxon>
        <taxon>Pseudomonadota</taxon>
        <taxon>Gammaproteobacteria</taxon>
        <taxon>Lysobacterales</taxon>
        <taxon>Rhodanobacteraceae</taxon>
        <taxon>Frateuria</taxon>
    </lineage>
</organism>
<accession>H8L382</accession>
<dbReference type="OrthoDB" id="9799895at2"/>
<feature type="transmembrane region" description="Helical" evidence="13">
    <location>
        <begin position="35"/>
        <end position="53"/>
    </location>
</feature>
<dbReference type="STRING" id="767434.Fraau_1057"/>
<sequence length="235" mass="24303">MIEPEVSPAVPGMARACCALLQRDLTLAWRRRSEMALPVLYAVIVTTLFPFALGPDINLLQRIASGVVLVTVLLAMLLALDAMFRSDIEDGSLEQLVLAPQPLALLLGMKILAHWLTAALPLIIVAPVLASALHLPNAVIPVLVAALLLSTPLLSLLGAVLVALTAGTRRSGMLLALMLLPLCVPVVIFAAGAVGAAQQGLSYAAPLAWLGAGLAAMIVLAPLACAAALRIALDA</sequence>
<evidence type="ECO:0000256" key="9">
    <source>
        <dbReference type="ARBA" id="ARBA00022748"/>
    </source>
</evidence>
<dbReference type="EMBL" id="CP003350">
    <property type="protein sequence ID" value="AFC85518.1"/>
    <property type="molecule type" value="Genomic_DNA"/>
</dbReference>
<feature type="transmembrane region" description="Helical" evidence="13">
    <location>
        <begin position="111"/>
        <end position="133"/>
    </location>
</feature>
<dbReference type="GO" id="GO:1903607">
    <property type="term" value="P:cytochrome c biosynthetic process"/>
    <property type="evidence" value="ECO:0007669"/>
    <property type="project" value="TreeGrafter"/>
</dbReference>
<evidence type="ECO:0000256" key="11">
    <source>
        <dbReference type="ARBA" id="ARBA00023136"/>
    </source>
</evidence>